<organism evidence="1 2">
    <name type="scientific">Hygrophoropsis aurantiaca</name>
    <dbReference type="NCBI Taxonomy" id="72124"/>
    <lineage>
        <taxon>Eukaryota</taxon>
        <taxon>Fungi</taxon>
        <taxon>Dikarya</taxon>
        <taxon>Basidiomycota</taxon>
        <taxon>Agaricomycotina</taxon>
        <taxon>Agaricomycetes</taxon>
        <taxon>Agaricomycetidae</taxon>
        <taxon>Boletales</taxon>
        <taxon>Coniophorineae</taxon>
        <taxon>Hygrophoropsidaceae</taxon>
        <taxon>Hygrophoropsis</taxon>
    </lineage>
</organism>
<sequence>MYPHIIRHLYIIPLTPQPIFQLGNLAPEYVKYSLVKMLPSRFAAFICLTLASLVTADCPSIKPGHGHHRDKDTYTLYLYKGYNCTGPVLKYTSQPVNGKCRNLPVPTKNKKTGKLSANWNDQVKSLTLNAPTRPFFKMFKDKDCKNEYGRDNGGSFFVPDMTAQWPLLDESGDLASDKPMNMRGMSSFLVTNNS</sequence>
<dbReference type="Proteomes" id="UP000790377">
    <property type="component" value="Unassembled WGS sequence"/>
</dbReference>
<comment type="caution">
    <text evidence="1">The sequence shown here is derived from an EMBL/GenBank/DDBJ whole genome shotgun (WGS) entry which is preliminary data.</text>
</comment>
<reference evidence="1" key="1">
    <citation type="journal article" date="2021" name="New Phytol.">
        <title>Evolutionary innovations through gain and loss of genes in the ectomycorrhizal Boletales.</title>
        <authorList>
            <person name="Wu G."/>
            <person name="Miyauchi S."/>
            <person name="Morin E."/>
            <person name="Kuo A."/>
            <person name="Drula E."/>
            <person name="Varga T."/>
            <person name="Kohler A."/>
            <person name="Feng B."/>
            <person name="Cao Y."/>
            <person name="Lipzen A."/>
            <person name="Daum C."/>
            <person name="Hundley H."/>
            <person name="Pangilinan J."/>
            <person name="Johnson J."/>
            <person name="Barry K."/>
            <person name="LaButti K."/>
            <person name="Ng V."/>
            <person name="Ahrendt S."/>
            <person name="Min B."/>
            <person name="Choi I.G."/>
            <person name="Park H."/>
            <person name="Plett J.M."/>
            <person name="Magnuson J."/>
            <person name="Spatafora J.W."/>
            <person name="Nagy L.G."/>
            <person name="Henrissat B."/>
            <person name="Grigoriev I.V."/>
            <person name="Yang Z.L."/>
            <person name="Xu J."/>
            <person name="Martin F.M."/>
        </authorList>
    </citation>
    <scope>NUCLEOTIDE SEQUENCE</scope>
    <source>
        <strain evidence="1">ATCC 28755</strain>
    </source>
</reference>
<dbReference type="EMBL" id="MU268042">
    <property type="protein sequence ID" value="KAH7906279.1"/>
    <property type="molecule type" value="Genomic_DNA"/>
</dbReference>
<evidence type="ECO:0000313" key="2">
    <source>
        <dbReference type="Proteomes" id="UP000790377"/>
    </source>
</evidence>
<gene>
    <name evidence="1" type="ORF">BJ138DRAFT_651470</name>
</gene>
<accession>A0ACB7ZYQ2</accession>
<protein>
    <submittedName>
        <fullName evidence="1">Uncharacterized protein</fullName>
    </submittedName>
</protein>
<evidence type="ECO:0000313" key="1">
    <source>
        <dbReference type="EMBL" id="KAH7906279.1"/>
    </source>
</evidence>
<keyword evidence="2" id="KW-1185">Reference proteome</keyword>
<name>A0ACB7ZYQ2_9AGAM</name>
<proteinExistence type="predicted"/>